<feature type="binding site" evidence="6">
    <location>
        <position position="50"/>
    </location>
    <ligand>
        <name>FAD</name>
        <dbReference type="ChEBI" id="CHEBI:57692"/>
    </ligand>
</feature>
<dbReference type="InterPro" id="IPR001834">
    <property type="entry name" value="CBR-like"/>
</dbReference>
<keyword evidence="3 6" id="KW-0285">Flavoprotein</keyword>
<sequence length="270" mass="30156">GITEKVGIINGIECIAENIYLYKIFIGDASSPIPFYTVRLGILGQSLTRPYSPVNFSGGVIECIIKIYEEAGDREMFTPQLSKLKEGSEIRVIWYIHKYSIYSTHSITSTNNNSICNKLCNNDSTGYSTNSITSTNYTTVCNKLYDSTEYNTVCMISAGTGITPMLQLLNHNNPTNPNFIFIYVYNSKSQKVPLINHGNITYYDIISHNIQHTDIISNIQDIIRLIINKPVVYLVCGPDSFVHSVGGDRKGAYGGILKEMGVLEKDCYKL</sequence>
<feature type="binding site" evidence="6">
    <location>
        <position position="49"/>
    </location>
    <ligand>
        <name>FAD</name>
        <dbReference type="ChEBI" id="CHEBI:57692"/>
    </ligand>
</feature>
<evidence type="ECO:0008006" key="9">
    <source>
        <dbReference type="Google" id="ProtNLM"/>
    </source>
</evidence>
<reference evidence="7" key="1">
    <citation type="submission" date="2011-01" db="EMBL/GenBank/DDBJ databases">
        <title>The Genome Sequence of Nematocida parisii strain ERTm3.</title>
        <authorList>
            <consortium name="The Broad Institute Genome Sequencing Platform"/>
            <consortium name="The Broad Institute Genome Sequencing Center for Infectious Disease"/>
            <person name="Cuomo C."/>
            <person name="Troemel E."/>
            <person name="Young S.K."/>
            <person name="Zeng Q."/>
            <person name="Gargeya S."/>
            <person name="Fitzgerald M."/>
            <person name="Haas B."/>
            <person name="Abouelleil A."/>
            <person name="Alvarado L."/>
            <person name="Arachchi H.M."/>
            <person name="Berlin A."/>
            <person name="Chapman S.B."/>
            <person name="Gearin G."/>
            <person name="Goldberg J."/>
            <person name="Griggs A."/>
            <person name="Gujja S."/>
            <person name="Hansen M."/>
            <person name="Heiman D."/>
            <person name="Howarth C."/>
            <person name="Larimer J."/>
            <person name="Lui A."/>
            <person name="MacDonald P.J.P."/>
            <person name="McCowen C."/>
            <person name="Montmayeur A."/>
            <person name="Murphy C."/>
            <person name="Neiman D."/>
            <person name="Pearson M."/>
            <person name="Priest M."/>
            <person name="Roberts A."/>
            <person name="Saif S."/>
            <person name="Shea T."/>
            <person name="Sisk P."/>
            <person name="Stolte C."/>
            <person name="Sykes S."/>
            <person name="Wortman J."/>
            <person name="Nusbaum C."/>
            <person name="Birren B."/>
        </authorList>
    </citation>
    <scope>NUCLEOTIDE SEQUENCE</scope>
    <source>
        <strain evidence="7">ERTm3</strain>
    </source>
</reference>
<evidence type="ECO:0000256" key="5">
    <source>
        <dbReference type="ARBA" id="ARBA00023002"/>
    </source>
</evidence>
<dbReference type="Proteomes" id="UP000002872">
    <property type="component" value="Unassembled WGS sequence"/>
</dbReference>
<dbReference type="InParanoid" id="I3EFA2"/>
<dbReference type="EMBL" id="GL870880">
    <property type="protein sequence ID" value="EIJ87899.1"/>
    <property type="molecule type" value="Genomic_DNA"/>
</dbReference>
<evidence type="ECO:0000256" key="3">
    <source>
        <dbReference type="ARBA" id="ARBA00022630"/>
    </source>
</evidence>
<dbReference type="GO" id="GO:0016491">
    <property type="term" value="F:oxidoreductase activity"/>
    <property type="evidence" value="ECO:0007669"/>
    <property type="project" value="UniProtKB-KW"/>
</dbReference>
<feature type="binding site" evidence="6">
    <location>
        <position position="64"/>
    </location>
    <ligand>
        <name>FAD</name>
        <dbReference type="ChEBI" id="CHEBI:57692"/>
    </ligand>
</feature>
<organism evidence="7 8">
    <name type="scientific">Nematocida parisii (strain ERTm3)</name>
    <name type="common">Nematode killer fungus</name>
    <dbReference type="NCBI Taxonomy" id="935791"/>
    <lineage>
        <taxon>Eukaryota</taxon>
        <taxon>Fungi</taxon>
        <taxon>Fungi incertae sedis</taxon>
        <taxon>Microsporidia</taxon>
        <taxon>Nematocida</taxon>
    </lineage>
</organism>
<feature type="binding site" evidence="6">
    <location>
        <position position="51"/>
    </location>
    <ligand>
        <name>FAD</name>
        <dbReference type="ChEBI" id="CHEBI:57692"/>
    </ligand>
</feature>
<dbReference type="SUPFAM" id="SSF52343">
    <property type="entry name" value="Ferredoxin reductase-like, C-terminal NADP-linked domain"/>
    <property type="match status" value="1"/>
</dbReference>
<accession>I3EFA2</accession>
<keyword evidence="4 6" id="KW-0274">FAD</keyword>
<evidence type="ECO:0000256" key="6">
    <source>
        <dbReference type="PIRSR" id="PIRSR601834-1"/>
    </source>
</evidence>
<evidence type="ECO:0000313" key="8">
    <source>
        <dbReference type="Proteomes" id="UP000002872"/>
    </source>
</evidence>
<dbReference type="InterPro" id="IPR039261">
    <property type="entry name" value="FNR_nucleotide-bd"/>
</dbReference>
<dbReference type="HOGENOM" id="CLU_1152044_0_0_1"/>
<dbReference type="VEuPathDB" id="MicrosporidiaDB:NEQG_01971"/>
<evidence type="ECO:0000313" key="7">
    <source>
        <dbReference type="EMBL" id="EIJ87899.1"/>
    </source>
</evidence>
<evidence type="ECO:0000256" key="1">
    <source>
        <dbReference type="ARBA" id="ARBA00001974"/>
    </source>
</evidence>
<comment type="similarity">
    <text evidence="2">Belongs to the flavoprotein pyridine nucleotide cytochrome reductase family.</text>
</comment>
<name>I3EFA2_NEMP3</name>
<comment type="cofactor">
    <cofactor evidence="1 6">
        <name>FAD</name>
        <dbReference type="ChEBI" id="CHEBI:57692"/>
    </cofactor>
</comment>
<protein>
    <recommendedName>
        <fullName evidence="9">FAD-binding FR-type domain-containing protein</fullName>
    </recommendedName>
</protein>
<dbReference type="PANTHER" id="PTHR19370">
    <property type="entry name" value="NADH-CYTOCHROME B5 REDUCTASE"/>
    <property type="match status" value="1"/>
</dbReference>
<feature type="binding site" evidence="6">
    <location>
        <position position="163"/>
    </location>
    <ligand>
        <name>FAD</name>
        <dbReference type="ChEBI" id="CHEBI:57692"/>
    </ligand>
</feature>
<dbReference type="AlphaFoldDB" id="I3EFA2"/>
<feature type="non-terminal residue" evidence="7">
    <location>
        <position position="1"/>
    </location>
</feature>
<dbReference type="STRING" id="935791.I3EFA2"/>
<keyword evidence="8" id="KW-1185">Reference proteome</keyword>
<feature type="binding site" evidence="6">
    <location>
        <position position="66"/>
    </location>
    <ligand>
        <name>FAD</name>
        <dbReference type="ChEBI" id="CHEBI:57692"/>
    </ligand>
</feature>
<dbReference type="OrthoDB" id="432685at2759"/>
<proteinExistence type="inferred from homology"/>
<evidence type="ECO:0000256" key="2">
    <source>
        <dbReference type="ARBA" id="ARBA00006105"/>
    </source>
</evidence>
<keyword evidence="5" id="KW-0560">Oxidoreductase</keyword>
<dbReference type="OMA" id="CIAENIY"/>
<evidence type="ECO:0000256" key="4">
    <source>
        <dbReference type="ARBA" id="ARBA00022827"/>
    </source>
</evidence>
<dbReference type="SUPFAM" id="SSF63380">
    <property type="entry name" value="Riboflavin synthase domain-like"/>
    <property type="match status" value="1"/>
</dbReference>
<dbReference type="Gene3D" id="3.40.50.80">
    <property type="entry name" value="Nucleotide-binding domain of ferredoxin-NADP reductase (FNR) module"/>
    <property type="match status" value="1"/>
</dbReference>
<dbReference type="InterPro" id="IPR017938">
    <property type="entry name" value="Riboflavin_synthase-like_b-brl"/>
</dbReference>
<gene>
    <name evidence="7" type="ORF">NEQG_01971</name>
</gene>